<protein>
    <submittedName>
        <fullName evidence="1">Uncharacterized protein</fullName>
    </submittedName>
</protein>
<name>A0A0M0JDI0_9EUKA</name>
<gene>
    <name evidence="1" type="ORF">Ctob_003112</name>
</gene>
<organism evidence="1 2">
    <name type="scientific">Chrysochromulina tobinii</name>
    <dbReference type="NCBI Taxonomy" id="1460289"/>
    <lineage>
        <taxon>Eukaryota</taxon>
        <taxon>Haptista</taxon>
        <taxon>Haptophyta</taxon>
        <taxon>Prymnesiophyceae</taxon>
        <taxon>Prymnesiales</taxon>
        <taxon>Chrysochromulinaceae</taxon>
        <taxon>Chrysochromulina</taxon>
    </lineage>
</organism>
<proteinExistence type="predicted"/>
<reference evidence="2" key="1">
    <citation type="journal article" date="2015" name="PLoS Genet.">
        <title>Genome Sequence and Transcriptome Analyses of Chrysochromulina tobin: Metabolic Tools for Enhanced Algal Fitness in the Prominent Order Prymnesiales (Haptophyceae).</title>
        <authorList>
            <person name="Hovde B.T."/>
            <person name="Deodato C.R."/>
            <person name="Hunsperger H.M."/>
            <person name="Ryken S.A."/>
            <person name="Yost W."/>
            <person name="Jha R.K."/>
            <person name="Patterson J."/>
            <person name="Monnat R.J. Jr."/>
            <person name="Barlow S.B."/>
            <person name="Starkenburg S.R."/>
            <person name="Cattolico R.A."/>
        </authorList>
    </citation>
    <scope>NUCLEOTIDE SEQUENCE</scope>
    <source>
        <strain evidence="2">CCMP291</strain>
    </source>
</reference>
<sequence length="87" mass="8544">MALNGFQLWRAEGGRKALAFAAGLSLAVPTIAASTIGAAAPPAVAAPVLWHSAASLTTSLTLMTVATAVEALPAPPAAAALTTVLHD</sequence>
<evidence type="ECO:0000313" key="1">
    <source>
        <dbReference type="EMBL" id="KOO24288.1"/>
    </source>
</evidence>
<dbReference type="EMBL" id="JWZX01003109">
    <property type="protein sequence ID" value="KOO24288.1"/>
    <property type="molecule type" value="Genomic_DNA"/>
</dbReference>
<comment type="caution">
    <text evidence="1">The sequence shown here is derived from an EMBL/GenBank/DDBJ whole genome shotgun (WGS) entry which is preliminary data.</text>
</comment>
<evidence type="ECO:0000313" key="2">
    <source>
        <dbReference type="Proteomes" id="UP000037460"/>
    </source>
</evidence>
<accession>A0A0M0JDI0</accession>
<dbReference type="Proteomes" id="UP000037460">
    <property type="component" value="Unassembled WGS sequence"/>
</dbReference>
<keyword evidence="2" id="KW-1185">Reference proteome</keyword>
<dbReference type="AlphaFoldDB" id="A0A0M0JDI0"/>